<feature type="region of interest" description="Disordered" evidence="1">
    <location>
        <begin position="1"/>
        <end position="38"/>
    </location>
</feature>
<evidence type="ECO:0000256" key="1">
    <source>
        <dbReference type="SAM" id="MobiDB-lite"/>
    </source>
</evidence>
<dbReference type="AlphaFoldDB" id="A0A6G1H3U6"/>
<dbReference type="EMBL" id="ML977151">
    <property type="protein sequence ID" value="KAF1987679.1"/>
    <property type="molecule type" value="Genomic_DNA"/>
</dbReference>
<keyword evidence="3" id="KW-1185">Reference proteome</keyword>
<sequence length="113" mass="12354">MTSLQHDTYFPASSKAMTPAQKLPRGVPFPGDTPENTASRLRCAKSCRAYKSLPEDASAEDRVRAWYTILDRSPPKITAETSSIHPTAGLCPYIKPRSTSITAQTSTSLPQRS</sequence>
<evidence type="ECO:0000313" key="2">
    <source>
        <dbReference type="EMBL" id="KAF1987679.1"/>
    </source>
</evidence>
<organism evidence="2 3">
    <name type="scientific">Aulographum hederae CBS 113979</name>
    <dbReference type="NCBI Taxonomy" id="1176131"/>
    <lineage>
        <taxon>Eukaryota</taxon>
        <taxon>Fungi</taxon>
        <taxon>Dikarya</taxon>
        <taxon>Ascomycota</taxon>
        <taxon>Pezizomycotina</taxon>
        <taxon>Dothideomycetes</taxon>
        <taxon>Pleosporomycetidae</taxon>
        <taxon>Aulographales</taxon>
        <taxon>Aulographaceae</taxon>
    </lineage>
</organism>
<protein>
    <submittedName>
        <fullName evidence="2">Uncharacterized protein</fullName>
    </submittedName>
</protein>
<name>A0A6G1H3U6_9PEZI</name>
<proteinExistence type="predicted"/>
<evidence type="ECO:0000313" key="3">
    <source>
        <dbReference type="Proteomes" id="UP000800041"/>
    </source>
</evidence>
<dbReference type="Proteomes" id="UP000800041">
    <property type="component" value="Unassembled WGS sequence"/>
</dbReference>
<gene>
    <name evidence="2" type="ORF">K402DRAFT_392487</name>
</gene>
<reference evidence="2" key="1">
    <citation type="journal article" date="2020" name="Stud. Mycol.">
        <title>101 Dothideomycetes genomes: a test case for predicting lifestyles and emergence of pathogens.</title>
        <authorList>
            <person name="Haridas S."/>
            <person name="Albert R."/>
            <person name="Binder M."/>
            <person name="Bloem J."/>
            <person name="Labutti K."/>
            <person name="Salamov A."/>
            <person name="Andreopoulos B."/>
            <person name="Baker S."/>
            <person name="Barry K."/>
            <person name="Bills G."/>
            <person name="Bluhm B."/>
            <person name="Cannon C."/>
            <person name="Castanera R."/>
            <person name="Culley D."/>
            <person name="Daum C."/>
            <person name="Ezra D."/>
            <person name="Gonzalez J."/>
            <person name="Henrissat B."/>
            <person name="Kuo A."/>
            <person name="Liang C."/>
            <person name="Lipzen A."/>
            <person name="Lutzoni F."/>
            <person name="Magnuson J."/>
            <person name="Mondo S."/>
            <person name="Nolan M."/>
            <person name="Ohm R."/>
            <person name="Pangilinan J."/>
            <person name="Park H.-J."/>
            <person name="Ramirez L."/>
            <person name="Alfaro M."/>
            <person name="Sun H."/>
            <person name="Tritt A."/>
            <person name="Yoshinaga Y."/>
            <person name="Zwiers L.-H."/>
            <person name="Turgeon B."/>
            <person name="Goodwin S."/>
            <person name="Spatafora J."/>
            <person name="Crous P."/>
            <person name="Grigoriev I."/>
        </authorList>
    </citation>
    <scope>NUCLEOTIDE SEQUENCE</scope>
    <source>
        <strain evidence="2">CBS 113979</strain>
    </source>
</reference>
<accession>A0A6G1H3U6</accession>